<dbReference type="AlphaFoldDB" id="A0A699SCT8"/>
<sequence>YIYPSLSLPSPVSPSPPPPEYIKLVEDNIETLRASLASAMLETMTLRARVRSLEQYDVVTQESLTIARGRFTQSQL</sequence>
<organism evidence="1">
    <name type="scientific">Tanacetum cinerariifolium</name>
    <name type="common">Dalmatian daisy</name>
    <name type="synonym">Chrysanthemum cinerariifolium</name>
    <dbReference type="NCBI Taxonomy" id="118510"/>
    <lineage>
        <taxon>Eukaryota</taxon>
        <taxon>Viridiplantae</taxon>
        <taxon>Streptophyta</taxon>
        <taxon>Embryophyta</taxon>
        <taxon>Tracheophyta</taxon>
        <taxon>Spermatophyta</taxon>
        <taxon>Magnoliopsida</taxon>
        <taxon>eudicotyledons</taxon>
        <taxon>Gunneridae</taxon>
        <taxon>Pentapetalae</taxon>
        <taxon>asterids</taxon>
        <taxon>campanulids</taxon>
        <taxon>Asterales</taxon>
        <taxon>Asteraceae</taxon>
        <taxon>Asteroideae</taxon>
        <taxon>Anthemideae</taxon>
        <taxon>Anthemidinae</taxon>
        <taxon>Tanacetum</taxon>
    </lineage>
</organism>
<protein>
    <submittedName>
        <fullName evidence="1">Uncharacterized protein</fullName>
    </submittedName>
</protein>
<comment type="caution">
    <text evidence="1">The sequence shown here is derived from an EMBL/GenBank/DDBJ whole genome shotgun (WGS) entry which is preliminary data.</text>
</comment>
<dbReference type="EMBL" id="BKCJ011152542">
    <property type="protein sequence ID" value="GFC95110.1"/>
    <property type="molecule type" value="Genomic_DNA"/>
</dbReference>
<accession>A0A699SCT8</accession>
<evidence type="ECO:0000313" key="1">
    <source>
        <dbReference type="EMBL" id="GFC95110.1"/>
    </source>
</evidence>
<feature type="non-terminal residue" evidence="1">
    <location>
        <position position="1"/>
    </location>
</feature>
<reference evidence="1" key="1">
    <citation type="journal article" date="2019" name="Sci. Rep.">
        <title>Draft genome of Tanacetum cinerariifolium, the natural source of mosquito coil.</title>
        <authorList>
            <person name="Yamashiro T."/>
            <person name="Shiraishi A."/>
            <person name="Satake H."/>
            <person name="Nakayama K."/>
        </authorList>
    </citation>
    <scope>NUCLEOTIDE SEQUENCE</scope>
</reference>
<name>A0A699SCT8_TANCI</name>
<gene>
    <name evidence="1" type="ORF">Tci_867080</name>
</gene>
<proteinExistence type="predicted"/>